<accession>A0A5B7CJ07</accession>
<dbReference type="OrthoDB" id="6348981at2759"/>
<dbReference type="EMBL" id="VSRR010000005">
    <property type="protein sequence ID" value="MPC07633.1"/>
    <property type="molecule type" value="Genomic_DNA"/>
</dbReference>
<reference evidence="1 2" key="1">
    <citation type="submission" date="2019-05" db="EMBL/GenBank/DDBJ databases">
        <title>Another draft genome of Portunus trituberculatus and its Hox gene families provides insights of decapod evolution.</title>
        <authorList>
            <person name="Jeong J.-H."/>
            <person name="Song I."/>
            <person name="Kim S."/>
            <person name="Choi T."/>
            <person name="Kim D."/>
            <person name="Ryu S."/>
            <person name="Kim W."/>
        </authorList>
    </citation>
    <scope>NUCLEOTIDE SEQUENCE [LARGE SCALE GENOMIC DNA]</scope>
    <source>
        <tissue evidence="1">Muscle</tissue>
    </source>
</reference>
<dbReference type="Proteomes" id="UP000324222">
    <property type="component" value="Unassembled WGS sequence"/>
</dbReference>
<evidence type="ECO:0000313" key="2">
    <source>
        <dbReference type="Proteomes" id="UP000324222"/>
    </source>
</evidence>
<dbReference type="AlphaFoldDB" id="A0A5B7CJ07"/>
<keyword evidence="2" id="KW-1185">Reference proteome</keyword>
<organism evidence="1 2">
    <name type="scientific">Portunus trituberculatus</name>
    <name type="common">Swimming crab</name>
    <name type="synonym">Neptunus trituberculatus</name>
    <dbReference type="NCBI Taxonomy" id="210409"/>
    <lineage>
        <taxon>Eukaryota</taxon>
        <taxon>Metazoa</taxon>
        <taxon>Ecdysozoa</taxon>
        <taxon>Arthropoda</taxon>
        <taxon>Crustacea</taxon>
        <taxon>Multicrustacea</taxon>
        <taxon>Malacostraca</taxon>
        <taxon>Eumalacostraca</taxon>
        <taxon>Eucarida</taxon>
        <taxon>Decapoda</taxon>
        <taxon>Pleocyemata</taxon>
        <taxon>Brachyura</taxon>
        <taxon>Eubrachyura</taxon>
        <taxon>Portunoidea</taxon>
        <taxon>Portunidae</taxon>
        <taxon>Portuninae</taxon>
        <taxon>Portunus</taxon>
    </lineage>
</organism>
<proteinExistence type="predicted"/>
<sequence>MALSEEESPLIPRNALHHTPNIQVKAGPLLGIPLLLVVTSHDLSLLRRSLESIKATTLNSGLHLIATVADPTQPILDLLHQHSFTVHSYSTGPKSWLGRMLPELHLAENLQQVARKFKIKIPENVCRKDTISGEVKLLQTHANGSNIIISRPTLDDMAKNERKIMYIDNPYNPMHRRAVLNGGGGGGGECKEVEQLKEAMDYVMQTYPELKYLLLLETGLSLSPDFVRTMNSLEDPNKFHYILLKYRWNLENT</sequence>
<comment type="caution">
    <text evidence="1">The sequence shown here is derived from an EMBL/GenBank/DDBJ whole genome shotgun (WGS) entry which is preliminary data.</text>
</comment>
<gene>
    <name evidence="1" type="ORF">E2C01_000197</name>
</gene>
<name>A0A5B7CJ07_PORTR</name>
<protein>
    <submittedName>
        <fullName evidence="1">Uncharacterized protein</fullName>
    </submittedName>
</protein>
<evidence type="ECO:0000313" key="1">
    <source>
        <dbReference type="EMBL" id="MPC07633.1"/>
    </source>
</evidence>